<dbReference type="RefSeq" id="WP_108307879.1">
    <property type="nucleotide sequence ID" value="NZ_QAFW01000045.1"/>
</dbReference>
<accession>A0A921NDF2</accession>
<dbReference type="GO" id="GO:0008270">
    <property type="term" value="F:zinc ion binding"/>
    <property type="evidence" value="ECO:0007669"/>
    <property type="project" value="UniProtKB-KW"/>
</dbReference>
<keyword evidence="1" id="KW-0479">Metal-binding</keyword>
<keyword evidence="1" id="KW-0862">Zinc</keyword>
<sequence length="59" mass="6604">MITSIVAQIDHLHDTYCRDCPVKQALREERGKKGAHDFCIHTCSVGKKIQQLGGHLTKS</sequence>
<name>A0A921NDF2_9BACL</name>
<reference evidence="1" key="2">
    <citation type="submission" date="2021-09" db="EMBL/GenBank/DDBJ databases">
        <authorList>
            <person name="Gilroy R."/>
        </authorList>
    </citation>
    <scope>NUCLEOTIDE SEQUENCE</scope>
    <source>
        <strain evidence="1">CHK160-4876</strain>
    </source>
</reference>
<dbReference type="Pfam" id="PF10782">
    <property type="entry name" value="zf-C2HCIx2C"/>
    <property type="match status" value="1"/>
</dbReference>
<reference evidence="1" key="1">
    <citation type="journal article" date="2021" name="PeerJ">
        <title>Extensive microbial diversity within the chicken gut microbiome revealed by metagenomics and culture.</title>
        <authorList>
            <person name="Gilroy R."/>
            <person name="Ravi A."/>
            <person name="Getino M."/>
            <person name="Pursley I."/>
            <person name="Horton D.L."/>
            <person name="Alikhan N.F."/>
            <person name="Baker D."/>
            <person name="Gharbi K."/>
            <person name="Hall N."/>
            <person name="Watson M."/>
            <person name="Adriaenssens E.M."/>
            <person name="Foster-Nyarko E."/>
            <person name="Jarju S."/>
            <person name="Secka A."/>
            <person name="Antonio M."/>
            <person name="Oren A."/>
            <person name="Chaudhuri R.R."/>
            <person name="La Ragione R."/>
            <person name="Hildebrand F."/>
            <person name="Pallen M.J."/>
        </authorList>
    </citation>
    <scope>NUCLEOTIDE SEQUENCE</scope>
    <source>
        <strain evidence="1">CHK160-4876</strain>
    </source>
</reference>
<gene>
    <name evidence="1" type="ORF">K8V30_07865</name>
</gene>
<evidence type="ECO:0000313" key="1">
    <source>
        <dbReference type="EMBL" id="HJH11579.1"/>
    </source>
</evidence>
<dbReference type="Proteomes" id="UP000700212">
    <property type="component" value="Unassembled WGS sequence"/>
</dbReference>
<dbReference type="EMBL" id="DYTV01000102">
    <property type="protein sequence ID" value="HJH11579.1"/>
    <property type="molecule type" value="Genomic_DNA"/>
</dbReference>
<comment type="caution">
    <text evidence="1">The sequence shown here is derived from an EMBL/GenBank/DDBJ whole genome shotgun (WGS) entry which is preliminary data.</text>
</comment>
<dbReference type="InterPro" id="IPR019718">
    <property type="entry name" value="DUF2602"/>
</dbReference>
<evidence type="ECO:0000313" key="2">
    <source>
        <dbReference type="Proteomes" id="UP000700212"/>
    </source>
</evidence>
<protein>
    <submittedName>
        <fullName evidence="1">Zinc-finger domain-containing protein</fullName>
    </submittedName>
</protein>
<organism evidence="1 2">
    <name type="scientific">Metalysinibacillus jejuensis</name>
    <dbReference type="NCBI Taxonomy" id="914327"/>
    <lineage>
        <taxon>Bacteria</taxon>
        <taxon>Bacillati</taxon>
        <taxon>Bacillota</taxon>
        <taxon>Bacilli</taxon>
        <taxon>Bacillales</taxon>
        <taxon>Caryophanaceae</taxon>
        <taxon>Metalysinibacillus</taxon>
    </lineage>
</organism>
<dbReference type="AlphaFoldDB" id="A0A921NDF2"/>
<dbReference type="OrthoDB" id="2454446at2"/>
<proteinExistence type="predicted"/>
<keyword evidence="1" id="KW-0863">Zinc-finger</keyword>